<dbReference type="Proteomes" id="UP001303373">
    <property type="component" value="Chromosome 2"/>
</dbReference>
<evidence type="ECO:0000313" key="3">
    <source>
        <dbReference type="EMBL" id="WPG98586.1"/>
    </source>
</evidence>
<keyword evidence="1" id="KW-1133">Transmembrane helix</keyword>
<evidence type="ECO:0000313" key="4">
    <source>
        <dbReference type="Proteomes" id="UP001303373"/>
    </source>
</evidence>
<dbReference type="PANTHER" id="PTHR37019:SF1">
    <property type="entry name" value="EXPERA DOMAIN-CONTAINING PROTEIN"/>
    <property type="match status" value="1"/>
</dbReference>
<reference evidence="3 4" key="1">
    <citation type="submission" date="2023-11" db="EMBL/GenBank/DDBJ databases">
        <title>An acidophilic fungus is an integral part of prey digestion in a carnivorous sundew plant.</title>
        <authorList>
            <person name="Tsai I.J."/>
        </authorList>
    </citation>
    <scope>NUCLEOTIDE SEQUENCE [LARGE SCALE GENOMIC DNA]</scope>
    <source>
        <strain evidence="3">169a</strain>
    </source>
</reference>
<dbReference type="PANTHER" id="PTHR37019">
    <property type="entry name" value="CHROMOSOME 1, WHOLE GENOME SHOTGUN SEQUENCE"/>
    <property type="match status" value="1"/>
</dbReference>
<feature type="domain" description="DUF7704" evidence="2">
    <location>
        <begin position="9"/>
        <end position="151"/>
    </location>
</feature>
<organism evidence="3 4">
    <name type="scientific">Acrodontium crateriforme</name>
    <dbReference type="NCBI Taxonomy" id="150365"/>
    <lineage>
        <taxon>Eukaryota</taxon>
        <taxon>Fungi</taxon>
        <taxon>Dikarya</taxon>
        <taxon>Ascomycota</taxon>
        <taxon>Pezizomycotina</taxon>
        <taxon>Dothideomycetes</taxon>
        <taxon>Dothideomycetidae</taxon>
        <taxon>Mycosphaerellales</taxon>
        <taxon>Teratosphaeriaceae</taxon>
        <taxon>Acrodontium</taxon>
    </lineage>
</organism>
<dbReference type="EMBL" id="CP138581">
    <property type="protein sequence ID" value="WPG98586.1"/>
    <property type="molecule type" value="Genomic_DNA"/>
</dbReference>
<sequence>MAPFTEPASFPLLYRAFFLYIEPVATALGFVYAFFAPSLYLHMTMPSPISLATGLLPEATTLETIVLNQLGNMYLAFALNEAIVLRVTSDRKVWSAFLLGLLIADFGHLWSVHALGWQLYYRFWTWNSMHWGNLGFVYVGATMRTAFLLGVGINTNQPKPKRG</sequence>
<name>A0AAQ3LYY5_9PEZI</name>
<gene>
    <name evidence="3" type="ORF">R9X50_00137900</name>
</gene>
<keyword evidence="4" id="KW-1185">Reference proteome</keyword>
<keyword evidence="1" id="KW-0472">Membrane</keyword>
<keyword evidence="1" id="KW-0812">Transmembrane</keyword>
<feature type="transmembrane region" description="Helical" evidence="1">
    <location>
        <begin position="93"/>
        <end position="111"/>
    </location>
</feature>
<feature type="transmembrane region" description="Helical" evidence="1">
    <location>
        <begin position="12"/>
        <end position="35"/>
    </location>
</feature>
<evidence type="ECO:0000256" key="1">
    <source>
        <dbReference type="SAM" id="Phobius"/>
    </source>
</evidence>
<evidence type="ECO:0000259" key="2">
    <source>
        <dbReference type="Pfam" id="PF24803"/>
    </source>
</evidence>
<feature type="transmembrane region" description="Helical" evidence="1">
    <location>
        <begin position="131"/>
        <end position="153"/>
    </location>
</feature>
<dbReference type="AlphaFoldDB" id="A0AAQ3LYY5"/>
<proteinExistence type="predicted"/>
<dbReference type="InterPro" id="IPR056121">
    <property type="entry name" value="DUF7704"/>
</dbReference>
<accession>A0AAQ3LYY5</accession>
<dbReference type="Pfam" id="PF24803">
    <property type="entry name" value="DUF7704"/>
    <property type="match status" value="1"/>
</dbReference>
<protein>
    <recommendedName>
        <fullName evidence="2">DUF7704 domain-containing protein</fullName>
    </recommendedName>
</protein>